<evidence type="ECO:0000259" key="12">
    <source>
        <dbReference type="Pfam" id="PF01225"/>
    </source>
</evidence>
<comment type="pathway">
    <text evidence="10 11">Cell wall biogenesis; peptidoglycan biosynthesis.</text>
</comment>
<evidence type="ECO:0000256" key="1">
    <source>
        <dbReference type="ARBA" id="ARBA00022490"/>
    </source>
</evidence>
<keyword evidence="8 10" id="KW-0131">Cell cycle</keyword>
<evidence type="ECO:0000256" key="9">
    <source>
        <dbReference type="ARBA" id="ARBA00023316"/>
    </source>
</evidence>
<dbReference type="Pfam" id="PF02875">
    <property type="entry name" value="Mur_ligase_C"/>
    <property type="match status" value="1"/>
</dbReference>
<dbReference type="InterPro" id="IPR004101">
    <property type="entry name" value="Mur_ligase_C"/>
</dbReference>
<dbReference type="GO" id="GO:0047480">
    <property type="term" value="F:UDP-N-acetylmuramoyl-tripeptide-D-alanyl-D-alanine ligase activity"/>
    <property type="evidence" value="ECO:0007669"/>
    <property type="project" value="UniProtKB-UniRule"/>
</dbReference>
<evidence type="ECO:0000256" key="5">
    <source>
        <dbReference type="ARBA" id="ARBA00022840"/>
    </source>
</evidence>
<reference evidence="15" key="1">
    <citation type="submission" date="2018-10" db="EMBL/GenBank/DDBJ databases">
        <title>Acidithiobacillus sulfuriphilus sp. nov.: an extremely acidophilic sulfur-oxidizing chemolithotroph isolated from a neutral pH environment.</title>
        <authorList>
            <person name="Falagan C."/>
            <person name="Moya-Beltran A."/>
            <person name="Quatrini R."/>
            <person name="Johnson D.B."/>
        </authorList>
    </citation>
    <scope>NUCLEOTIDE SEQUENCE [LARGE SCALE GENOMIC DNA]</scope>
    <source>
        <strain evidence="15">CJ-2</strain>
    </source>
</reference>
<dbReference type="RefSeq" id="WP_123106074.1">
    <property type="nucleotide sequence ID" value="NZ_CP127527.1"/>
</dbReference>
<evidence type="ECO:0000256" key="10">
    <source>
        <dbReference type="HAMAP-Rule" id="MF_02019"/>
    </source>
</evidence>
<dbReference type="InterPro" id="IPR000713">
    <property type="entry name" value="Mur_ligase_N"/>
</dbReference>
<dbReference type="GO" id="GO:0005737">
    <property type="term" value="C:cytoplasm"/>
    <property type="evidence" value="ECO:0007669"/>
    <property type="project" value="UniProtKB-SubCell"/>
</dbReference>
<comment type="similarity">
    <text evidence="10">Belongs to the MurCDEF family. MurF subfamily.</text>
</comment>
<keyword evidence="3 10" id="KW-0132">Cell division</keyword>
<keyword evidence="7 10" id="KW-0573">Peptidoglycan synthesis</keyword>
<protein>
    <recommendedName>
        <fullName evidence="10 11">UDP-N-acetylmuramoyl-tripeptide--D-alanyl-D-alanine ligase</fullName>
        <ecNumber evidence="10 11">6.3.2.10</ecNumber>
    </recommendedName>
    <alternativeName>
        <fullName evidence="10">D-alanyl-D-alanine-adding enzyme</fullName>
    </alternativeName>
</protein>
<dbReference type="GO" id="GO:0071555">
    <property type="term" value="P:cell wall organization"/>
    <property type="evidence" value="ECO:0007669"/>
    <property type="project" value="UniProtKB-KW"/>
</dbReference>
<dbReference type="Gene3D" id="3.90.190.20">
    <property type="entry name" value="Mur ligase, C-terminal domain"/>
    <property type="match status" value="1"/>
</dbReference>
<evidence type="ECO:0000256" key="8">
    <source>
        <dbReference type="ARBA" id="ARBA00023306"/>
    </source>
</evidence>
<dbReference type="InterPro" id="IPR035911">
    <property type="entry name" value="MurE/MurF_N"/>
</dbReference>
<dbReference type="GO" id="GO:0008766">
    <property type="term" value="F:UDP-N-acetylmuramoylalanyl-D-glutamyl-2,6-diaminopimelate-D-alanyl-D-alanine ligase activity"/>
    <property type="evidence" value="ECO:0007669"/>
    <property type="project" value="RHEA"/>
</dbReference>
<dbReference type="PANTHER" id="PTHR43024:SF1">
    <property type="entry name" value="UDP-N-ACETYLMURAMOYL-TRIPEPTIDE--D-ALANYL-D-ALANINE LIGASE"/>
    <property type="match status" value="1"/>
</dbReference>
<dbReference type="InterPro" id="IPR036615">
    <property type="entry name" value="Mur_ligase_C_dom_sf"/>
</dbReference>
<keyword evidence="1 10" id="KW-0963">Cytoplasm</keyword>
<comment type="catalytic activity">
    <reaction evidence="10 11">
        <text>D-alanyl-D-alanine + UDP-N-acetyl-alpha-D-muramoyl-L-alanyl-gamma-D-glutamyl-meso-2,6-diaminopimelate + ATP = UDP-N-acetyl-alpha-D-muramoyl-L-alanyl-gamma-D-glutamyl-meso-2,6-diaminopimeloyl-D-alanyl-D-alanine + ADP + phosphate + H(+)</text>
        <dbReference type="Rhea" id="RHEA:28374"/>
        <dbReference type="ChEBI" id="CHEBI:15378"/>
        <dbReference type="ChEBI" id="CHEBI:30616"/>
        <dbReference type="ChEBI" id="CHEBI:43474"/>
        <dbReference type="ChEBI" id="CHEBI:57822"/>
        <dbReference type="ChEBI" id="CHEBI:61386"/>
        <dbReference type="ChEBI" id="CHEBI:83905"/>
        <dbReference type="ChEBI" id="CHEBI:456216"/>
        <dbReference type="EC" id="6.3.2.10"/>
    </reaction>
</comment>
<evidence type="ECO:0000256" key="2">
    <source>
        <dbReference type="ARBA" id="ARBA00022598"/>
    </source>
</evidence>
<gene>
    <name evidence="10" type="primary">murF</name>
    <name evidence="15" type="ORF">EC580_13895</name>
</gene>
<dbReference type="SUPFAM" id="SSF53244">
    <property type="entry name" value="MurD-like peptide ligases, peptide-binding domain"/>
    <property type="match status" value="1"/>
</dbReference>
<evidence type="ECO:0000256" key="6">
    <source>
        <dbReference type="ARBA" id="ARBA00022960"/>
    </source>
</evidence>
<dbReference type="AlphaFoldDB" id="A0A3M8QNP0"/>
<dbReference type="GO" id="GO:0005524">
    <property type="term" value="F:ATP binding"/>
    <property type="evidence" value="ECO:0007669"/>
    <property type="project" value="UniProtKB-UniRule"/>
</dbReference>
<accession>A0A3M8QNP0</accession>
<dbReference type="GO" id="GO:0051301">
    <property type="term" value="P:cell division"/>
    <property type="evidence" value="ECO:0007669"/>
    <property type="project" value="UniProtKB-KW"/>
</dbReference>
<dbReference type="GO" id="GO:0009252">
    <property type="term" value="P:peptidoglycan biosynthetic process"/>
    <property type="evidence" value="ECO:0007669"/>
    <property type="project" value="UniProtKB-UniRule"/>
</dbReference>
<dbReference type="OrthoDB" id="5288039at2"/>
<dbReference type="NCBIfam" id="TIGR01143">
    <property type="entry name" value="murF"/>
    <property type="match status" value="1"/>
</dbReference>
<dbReference type="GO" id="GO:0008360">
    <property type="term" value="P:regulation of cell shape"/>
    <property type="evidence" value="ECO:0007669"/>
    <property type="project" value="UniProtKB-KW"/>
</dbReference>
<evidence type="ECO:0000256" key="11">
    <source>
        <dbReference type="RuleBase" id="RU004136"/>
    </source>
</evidence>
<dbReference type="Pfam" id="PF01225">
    <property type="entry name" value="Mur_ligase"/>
    <property type="match status" value="1"/>
</dbReference>
<dbReference type="Gene3D" id="3.40.1390.10">
    <property type="entry name" value="MurE/MurF, N-terminal domain"/>
    <property type="match status" value="1"/>
</dbReference>
<dbReference type="InterPro" id="IPR013221">
    <property type="entry name" value="Mur_ligase_cen"/>
</dbReference>
<dbReference type="SUPFAM" id="SSF63418">
    <property type="entry name" value="MurE/MurF N-terminal domain"/>
    <property type="match status" value="1"/>
</dbReference>
<evidence type="ECO:0000256" key="4">
    <source>
        <dbReference type="ARBA" id="ARBA00022741"/>
    </source>
</evidence>
<dbReference type="HAMAP" id="MF_02019">
    <property type="entry name" value="MurF"/>
    <property type="match status" value="1"/>
</dbReference>
<dbReference type="Gene3D" id="3.40.1190.10">
    <property type="entry name" value="Mur-like, catalytic domain"/>
    <property type="match status" value="1"/>
</dbReference>
<keyword evidence="4 10" id="KW-0547">Nucleotide-binding</keyword>
<name>A0A3M8QNP0_9PROT</name>
<dbReference type="InterPro" id="IPR005863">
    <property type="entry name" value="UDP-N-AcMur_synth"/>
</dbReference>
<feature type="binding site" evidence="10">
    <location>
        <begin position="108"/>
        <end position="114"/>
    </location>
    <ligand>
        <name>ATP</name>
        <dbReference type="ChEBI" id="CHEBI:30616"/>
    </ligand>
</feature>
<keyword evidence="6 10" id="KW-0133">Cell shape</keyword>
<comment type="caution">
    <text evidence="15">The sequence shown here is derived from an EMBL/GenBank/DDBJ whole genome shotgun (WGS) entry which is preliminary data.</text>
</comment>
<keyword evidence="2 10" id="KW-0436">Ligase</keyword>
<evidence type="ECO:0000256" key="7">
    <source>
        <dbReference type="ARBA" id="ARBA00022984"/>
    </source>
</evidence>
<comment type="subcellular location">
    <subcellularLocation>
        <location evidence="10 11">Cytoplasm</location>
    </subcellularLocation>
</comment>
<dbReference type="UniPathway" id="UPA00219"/>
<feature type="domain" description="Mur ligase central" evidence="14">
    <location>
        <begin position="106"/>
        <end position="292"/>
    </location>
</feature>
<comment type="function">
    <text evidence="10 11">Involved in cell wall formation. Catalyzes the final step in the synthesis of UDP-N-acetylmuramoyl-pentapeptide, the precursor of murein.</text>
</comment>
<sequence length="449" mass="46487">MIRLSLKQIAAITGGSLLPGSDAGLEIVGLATDSRQPLAGELFVALPGQRFDGHEYVAAALAQGAAAVLVARPVAAPGVLVADTLVAVQALAAHWRRQFTLPVAAVTGSCGKTTVKEILAAILAQEGPVLASRGNQNNHIGVPLTLARLGPEHRYAVLEMGMNHAGELALLTRLAQPRLALITNAAAAHLEGLGTVAAVAMAKGEILEGLDPQGTAVLNADDPFVEDWAEKAPGEVWRFTLEDRPARVRGRWEAMGQGGHLELRAPQGEFGLALPLAGRHNGANALAAATAALALGIPIATIQRGVATLRPIPGRLQWRSGKAGYRLLDDTYNANPASLEAAMQVLAAQTGRRILILGDMGELGPAAVAYHRQAGQRARALGIDALLALGPLAAEAAAAFGADAAAFDDLEALLEAVAPLLDPDCVVLVKGSRAARMERVVAALRMEVA</sequence>
<keyword evidence="5 10" id="KW-0067">ATP-binding</keyword>
<organism evidence="15">
    <name type="scientific">Acidithiobacillus sulfuriphilus</name>
    <dbReference type="NCBI Taxonomy" id="1867749"/>
    <lineage>
        <taxon>Bacteria</taxon>
        <taxon>Pseudomonadati</taxon>
        <taxon>Pseudomonadota</taxon>
        <taxon>Acidithiobacillia</taxon>
        <taxon>Acidithiobacillales</taxon>
        <taxon>Acidithiobacillaceae</taxon>
        <taxon>Acidithiobacillus</taxon>
    </lineage>
</organism>
<dbReference type="SUPFAM" id="SSF53623">
    <property type="entry name" value="MurD-like peptide ligases, catalytic domain"/>
    <property type="match status" value="1"/>
</dbReference>
<feature type="domain" description="Mur ligase N-terminal catalytic" evidence="12">
    <location>
        <begin position="27"/>
        <end position="74"/>
    </location>
</feature>
<dbReference type="Pfam" id="PF08245">
    <property type="entry name" value="Mur_ligase_M"/>
    <property type="match status" value="1"/>
</dbReference>
<feature type="domain" description="Mur ligase C-terminal" evidence="13">
    <location>
        <begin position="314"/>
        <end position="433"/>
    </location>
</feature>
<evidence type="ECO:0000313" key="15">
    <source>
        <dbReference type="EMBL" id="RNF57879.1"/>
    </source>
</evidence>
<keyword evidence="9 10" id="KW-0961">Cell wall biogenesis/degradation</keyword>
<dbReference type="InterPro" id="IPR051046">
    <property type="entry name" value="MurCDEF_CellWall_CoF430Synth"/>
</dbReference>
<dbReference type="PANTHER" id="PTHR43024">
    <property type="entry name" value="UDP-N-ACETYLMURAMOYL-TRIPEPTIDE--D-ALANYL-D-ALANINE LIGASE"/>
    <property type="match status" value="1"/>
</dbReference>
<evidence type="ECO:0000259" key="13">
    <source>
        <dbReference type="Pfam" id="PF02875"/>
    </source>
</evidence>
<dbReference type="EMBL" id="RIZI01000194">
    <property type="protein sequence ID" value="RNF57879.1"/>
    <property type="molecule type" value="Genomic_DNA"/>
</dbReference>
<dbReference type="EC" id="6.3.2.10" evidence="10 11"/>
<evidence type="ECO:0000256" key="3">
    <source>
        <dbReference type="ARBA" id="ARBA00022618"/>
    </source>
</evidence>
<dbReference type="InterPro" id="IPR036565">
    <property type="entry name" value="Mur-like_cat_sf"/>
</dbReference>
<proteinExistence type="inferred from homology"/>
<evidence type="ECO:0000259" key="14">
    <source>
        <dbReference type="Pfam" id="PF08245"/>
    </source>
</evidence>